<feature type="region of interest" description="Disordered" evidence="1">
    <location>
        <begin position="55"/>
        <end position="92"/>
    </location>
</feature>
<accession>A0AAV8REX8</accession>
<comment type="caution">
    <text evidence="2">The sequence shown here is derived from an EMBL/GenBank/DDBJ whole genome shotgun (WGS) entry which is preliminary data.</text>
</comment>
<feature type="region of interest" description="Disordered" evidence="1">
    <location>
        <begin position="1"/>
        <end position="37"/>
    </location>
</feature>
<gene>
    <name evidence="2" type="ORF">OPV22_010119</name>
</gene>
<sequence length="92" mass="9944">MGSSGSDPAATKRRPNYPKPTTFICGSVTPPPPLAPPVTTRRRVLLLSNPLGVHLSRSAPSQCTSSSPPPALNPKRRFSTTSELIEDWKYSE</sequence>
<organism evidence="2 3">
    <name type="scientific">Ensete ventricosum</name>
    <name type="common">Abyssinian banana</name>
    <name type="synonym">Musa ensete</name>
    <dbReference type="NCBI Taxonomy" id="4639"/>
    <lineage>
        <taxon>Eukaryota</taxon>
        <taxon>Viridiplantae</taxon>
        <taxon>Streptophyta</taxon>
        <taxon>Embryophyta</taxon>
        <taxon>Tracheophyta</taxon>
        <taxon>Spermatophyta</taxon>
        <taxon>Magnoliopsida</taxon>
        <taxon>Liliopsida</taxon>
        <taxon>Zingiberales</taxon>
        <taxon>Musaceae</taxon>
        <taxon>Ensete</taxon>
    </lineage>
</organism>
<evidence type="ECO:0000313" key="2">
    <source>
        <dbReference type="EMBL" id="KAJ8499567.1"/>
    </source>
</evidence>
<evidence type="ECO:0000256" key="1">
    <source>
        <dbReference type="SAM" id="MobiDB-lite"/>
    </source>
</evidence>
<protein>
    <submittedName>
        <fullName evidence="2">Uncharacterized protein</fullName>
    </submittedName>
</protein>
<reference evidence="2 3" key="1">
    <citation type="submission" date="2022-12" db="EMBL/GenBank/DDBJ databases">
        <title>Chromosome-scale assembly of the Ensete ventricosum genome.</title>
        <authorList>
            <person name="Dussert Y."/>
            <person name="Stocks J."/>
            <person name="Wendawek A."/>
            <person name="Woldeyes F."/>
            <person name="Nichols R.A."/>
            <person name="Borrell J.S."/>
        </authorList>
    </citation>
    <scope>NUCLEOTIDE SEQUENCE [LARGE SCALE GENOMIC DNA]</scope>
    <source>
        <strain evidence="3">cv. Maze</strain>
        <tissue evidence="2">Seeds</tissue>
    </source>
</reference>
<name>A0AAV8REX8_ENSVE</name>
<proteinExistence type="predicted"/>
<dbReference type="Proteomes" id="UP001222027">
    <property type="component" value="Unassembled WGS sequence"/>
</dbReference>
<dbReference type="AlphaFoldDB" id="A0AAV8REX8"/>
<dbReference type="EMBL" id="JAQQAF010000003">
    <property type="protein sequence ID" value="KAJ8499567.1"/>
    <property type="molecule type" value="Genomic_DNA"/>
</dbReference>
<keyword evidence="3" id="KW-1185">Reference proteome</keyword>
<evidence type="ECO:0000313" key="3">
    <source>
        <dbReference type="Proteomes" id="UP001222027"/>
    </source>
</evidence>